<dbReference type="GO" id="GO:0002476">
    <property type="term" value="P:antigen processing and presentation of endogenous peptide antigen via MHC class Ib"/>
    <property type="evidence" value="ECO:0007669"/>
    <property type="project" value="TreeGrafter"/>
</dbReference>
<keyword evidence="3 6" id="KW-0472">Membrane</keyword>
<comment type="caution">
    <text evidence="8">The sequence shown here is derived from an EMBL/GenBank/DDBJ whole genome shotgun (WGS) entry which is preliminary data.</text>
</comment>
<keyword evidence="4" id="KW-1015">Disulfide bond</keyword>
<evidence type="ECO:0000256" key="6">
    <source>
        <dbReference type="SAM" id="Phobius"/>
    </source>
</evidence>
<organism evidence="8 9">
    <name type="scientific">Muntiacus reevesi</name>
    <name type="common">Reeves' muntjac</name>
    <name type="synonym">Cervus reevesi</name>
    <dbReference type="NCBI Taxonomy" id="9886"/>
    <lineage>
        <taxon>Eukaryota</taxon>
        <taxon>Metazoa</taxon>
        <taxon>Chordata</taxon>
        <taxon>Craniata</taxon>
        <taxon>Vertebrata</taxon>
        <taxon>Euteleostomi</taxon>
        <taxon>Mammalia</taxon>
        <taxon>Eutheria</taxon>
        <taxon>Laurasiatheria</taxon>
        <taxon>Artiodactyla</taxon>
        <taxon>Ruminantia</taxon>
        <taxon>Pecora</taxon>
        <taxon>Cervidae</taxon>
        <taxon>Muntiacinae</taxon>
        <taxon>Muntiacus</taxon>
    </lineage>
</organism>
<keyword evidence="9" id="KW-1185">Reference proteome</keyword>
<evidence type="ECO:0000313" key="8">
    <source>
        <dbReference type="EMBL" id="KAB0380477.1"/>
    </source>
</evidence>
<evidence type="ECO:0000256" key="1">
    <source>
        <dbReference type="ARBA" id="ARBA00004370"/>
    </source>
</evidence>
<keyword evidence="5" id="KW-0325">Glycoprotein</keyword>
<dbReference type="InterPro" id="IPR011161">
    <property type="entry name" value="MHC_I-like_Ag-recog"/>
</dbReference>
<feature type="non-terminal residue" evidence="8">
    <location>
        <position position="1"/>
    </location>
</feature>
<dbReference type="EMBL" id="VCEB01000003">
    <property type="protein sequence ID" value="KAB0380477.1"/>
    <property type="molecule type" value="Genomic_DNA"/>
</dbReference>
<gene>
    <name evidence="8" type="ORF">FD755_008261</name>
</gene>
<dbReference type="GO" id="GO:0005615">
    <property type="term" value="C:extracellular space"/>
    <property type="evidence" value="ECO:0007669"/>
    <property type="project" value="TreeGrafter"/>
</dbReference>
<evidence type="ECO:0000256" key="3">
    <source>
        <dbReference type="ARBA" id="ARBA00023136"/>
    </source>
</evidence>
<dbReference type="PANTHER" id="PTHR16675">
    <property type="entry name" value="MHC CLASS I-RELATED"/>
    <property type="match status" value="1"/>
</dbReference>
<evidence type="ECO:0000259" key="7">
    <source>
        <dbReference type="Pfam" id="PF00129"/>
    </source>
</evidence>
<dbReference type="InterPro" id="IPR037055">
    <property type="entry name" value="MHC_I-like_Ag-recog_sf"/>
</dbReference>
<keyword evidence="2" id="KW-0732">Signal</keyword>
<dbReference type="GO" id="GO:0009897">
    <property type="term" value="C:external side of plasma membrane"/>
    <property type="evidence" value="ECO:0007669"/>
    <property type="project" value="TreeGrafter"/>
</dbReference>
<comment type="subcellular location">
    <subcellularLocation>
        <location evidence="1">Membrane</location>
    </subcellularLocation>
</comment>
<evidence type="ECO:0000256" key="5">
    <source>
        <dbReference type="ARBA" id="ARBA00023180"/>
    </source>
</evidence>
<dbReference type="AlphaFoldDB" id="A0A5J5MLB2"/>
<keyword evidence="6" id="KW-0812">Transmembrane</keyword>
<dbReference type="Proteomes" id="UP000326062">
    <property type="component" value="Chromosome 3"/>
</dbReference>
<dbReference type="FunFam" id="3.30.500.10:FF:000004">
    <property type="entry name" value="Retinoic acid early-inducible protein 1-beta"/>
    <property type="match status" value="1"/>
</dbReference>
<keyword evidence="6" id="KW-1133">Transmembrane helix</keyword>
<dbReference type="GO" id="GO:0002486">
    <property type="term" value="P:antigen processing and presentation of endogenous peptide antigen via MHC class I via ER pathway, TAP-independent"/>
    <property type="evidence" value="ECO:0007669"/>
    <property type="project" value="TreeGrafter"/>
</dbReference>
<dbReference type="GO" id="GO:0001916">
    <property type="term" value="P:positive regulation of T cell mediated cytotoxicity"/>
    <property type="evidence" value="ECO:0007669"/>
    <property type="project" value="TreeGrafter"/>
</dbReference>
<dbReference type="InterPro" id="IPR011162">
    <property type="entry name" value="MHC_I/II-like_Ag-recog"/>
</dbReference>
<dbReference type="PANTHER" id="PTHR16675:SF1">
    <property type="entry name" value="UL16 BINDING PROTEIN 21"/>
    <property type="match status" value="1"/>
</dbReference>
<dbReference type="Pfam" id="PF00129">
    <property type="entry name" value="MHC_I"/>
    <property type="match status" value="1"/>
</dbReference>
<proteinExistence type="predicted"/>
<accession>A0A5J5MLB2</accession>
<dbReference type="Gene3D" id="3.30.500.10">
    <property type="entry name" value="MHC class I-like antigen recognition-like"/>
    <property type="match status" value="1"/>
</dbReference>
<evidence type="ECO:0000256" key="2">
    <source>
        <dbReference type="ARBA" id="ARBA00022729"/>
    </source>
</evidence>
<evidence type="ECO:0000256" key="4">
    <source>
        <dbReference type="ARBA" id="ARBA00023157"/>
    </source>
</evidence>
<protein>
    <recommendedName>
        <fullName evidence="7">MHC class I-like antigen recognition-like domain-containing protein</fullName>
    </recommendedName>
</protein>
<name>A0A5J5MLB2_MUNRE</name>
<evidence type="ECO:0000313" key="9">
    <source>
        <dbReference type="Proteomes" id="UP000326062"/>
    </source>
</evidence>
<dbReference type="InterPro" id="IPR050208">
    <property type="entry name" value="MHC_class-I_related"/>
</dbReference>
<reference evidence="8 9" key="1">
    <citation type="submission" date="2019-06" db="EMBL/GenBank/DDBJ databases">
        <title>Discovery of a novel chromosome fission-fusion reversal in muntjac.</title>
        <authorList>
            <person name="Mudd A.B."/>
            <person name="Bredeson J.V."/>
            <person name="Baum R."/>
            <person name="Hockemeyer D."/>
            <person name="Rokhsar D.S."/>
        </authorList>
    </citation>
    <scope>NUCLEOTIDE SEQUENCE [LARGE SCALE GENOMIC DNA]</scope>
    <source>
        <strain evidence="8">UCam_UCB_Mr</strain>
        <tissue evidence="8">Fibroblast cell line</tissue>
    </source>
</reference>
<feature type="transmembrane region" description="Helical" evidence="6">
    <location>
        <begin position="214"/>
        <end position="235"/>
    </location>
</feature>
<sequence length="299" mass="34231">AHSLSYNFTINPRPRDGQPWCVVQGEVDQKVFLSYDCDRAEIRYMSPLGEEVKSMNVWETQTETLRDTGDLLKEQMPDVTPEKDTDKAQRLSSFFSLMGSDFLTLQARMTCWREDNGHTSASWQFGFNGKLCLLFDSENGHWTMVHSKGRRMKEKWENDIALTDFFKKVSMGDCRRWYQDFLLHWEKILKTTASRTTGPPTVQPRATALDLTTAIAIGVPSSFFIIGIIIAYILCKKRRRCSQEARDRCSFCLRTRSLLGRLCSPAVHFEPRSQTFGMPNLSTSYDDTVAAPSCVSCRI</sequence>
<dbReference type="GO" id="GO:0006955">
    <property type="term" value="P:immune response"/>
    <property type="evidence" value="ECO:0007669"/>
    <property type="project" value="TreeGrafter"/>
</dbReference>
<dbReference type="SUPFAM" id="SSF54452">
    <property type="entry name" value="MHC antigen-recognition domain"/>
    <property type="match status" value="1"/>
</dbReference>
<feature type="domain" description="MHC class I-like antigen recognition-like" evidence="7">
    <location>
        <begin position="2"/>
        <end position="182"/>
    </location>
</feature>